<comment type="cofactor">
    <cofactor evidence="1">
        <name>pyridoxal 5'-phosphate</name>
        <dbReference type="ChEBI" id="CHEBI:597326"/>
    </cofactor>
</comment>
<sequence length="330" mass="35795">MENRERYPRFPLLWGETPLHPLPRLAQRLRIGGLWVKRDDLTGVALGGNKVRKLEFLLGEAKEAGCDVVITGGSPQSNHARLTAGAARRAGMEAWLVFAGSRYGKEQGNLLLDRLMGARCFLSGVYGSEALLEAMKAKAQEAETEGKRPFVIPVGGSTVRGDYGYVHATEECVRQMEEQNLSPFNRVVVAVGSGGTLAGLLVGKQLYPQLTEQILGVSVWLDEERATMEVARLTDSLSQALAFEPIPPSEIEITAAHVGGGYGRPTAEGKRAIRLLAETEGLFVDPVYTGKALAGLIACAEREDWSQQRVLFWHTGGTPGIFTHAATLLE</sequence>
<evidence type="ECO:0000256" key="1">
    <source>
        <dbReference type="ARBA" id="ARBA00001933"/>
    </source>
</evidence>
<organism evidence="7 8">
    <name type="scientific">Desmospora activa DSM 45169</name>
    <dbReference type="NCBI Taxonomy" id="1121389"/>
    <lineage>
        <taxon>Bacteria</taxon>
        <taxon>Bacillati</taxon>
        <taxon>Bacillota</taxon>
        <taxon>Bacilli</taxon>
        <taxon>Bacillales</taxon>
        <taxon>Thermoactinomycetaceae</taxon>
        <taxon>Desmospora</taxon>
    </lineage>
</organism>
<dbReference type="PANTHER" id="PTHR43780:SF2">
    <property type="entry name" value="1-AMINOCYCLOPROPANE-1-CARBOXYLATE DEAMINASE-RELATED"/>
    <property type="match status" value="1"/>
</dbReference>
<keyword evidence="3 5" id="KW-0663">Pyridoxal phosphate</keyword>
<comment type="caution">
    <text evidence="7">The sequence shown here is derived from an EMBL/GenBank/DDBJ whole genome shotgun (WGS) entry which is preliminary data.</text>
</comment>
<evidence type="ECO:0000259" key="6">
    <source>
        <dbReference type="Pfam" id="PF00291"/>
    </source>
</evidence>
<comment type="similarity">
    <text evidence="2">Belongs to the ACC deaminase/D-cysteine desulfhydrase family.</text>
</comment>
<feature type="modified residue" description="N6-(pyridoxal phosphate)lysine" evidence="5">
    <location>
        <position position="50"/>
    </location>
</feature>
<accession>A0A2T4Z9Z6</accession>
<dbReference type="EMBL" id="PZZP01000001">
    <property type="protein sequence ID" value="PTM58712.1"/>
    <property type="molecule type" value="Genomic_DNA"/>
</dbReference>
<evidence type="ECO:0000256" key="2">
    <source>
        <dbReference type="ARBA" id="ARBA00008639"/>
    </source>
</evidence>
<feature type="domain" description="Tryptophan synthase beta chain-like PALP" evidence="6">
    <location>
        <begin position="13"/>
        <end position="316"/>
    </location>
</feature>
<dbReference type="PIRSF" id="PIRSF006278">
    <property type="entry name" value="ACCD_DCysDesulf"/>
    <property type="match status" value="1"/>
</dbReference>
<dbReference type="RefSeq" id="WP_170105219.1">
    <property type="nucleotide sequence ID" value="NZ_PZZP01000001.1"/>
</dbReference>
<dbReference type="InterPro" id="IPR036052">
    <property type="entry name" value="TrpB-like_PALP_sf"/>
</dbReference>
<dbReference type="Gene3D" id="3.40.50.1100">
    <property type="match status" value="2"/>
</dbReference>
<protein>
    <submittedName>
        <fullName evidence="7">D-cysteine desulfhydrase</fullName>
    </submittedName>
</protein>
<reference evidence="7 8" key="1">
    <citation type="submission" date="2018-04" db="EMBL/GenBank/DDBJ databases">
        <title>Genomic Encyclopedia of Archaeal and Bacterial Type Strains, Phase II (KMG-II): from individual species to whole genera.</title>
        <authorList>
            <person name="Goeker M."/>
        </authorList>
    </citation>
    <scope>NUCLEOTIDE SEQUENCE [LARGE SCALE GENOMIC DNA]</scope>
    <source>
        <strain evidence="7 8">DSM 45169</strain>
    </source>
</reference>
<dbReference type="PANTHER" id="PTHR43780">
    <property type="entry name" value="1-AMINOCYCLOPROPANE-1-CARBOXYLATE DEAMINASE-RELATED"/>
    <property type="match status" value="1"/>
</dbReference>
<dbReference type="InterPro" id="IPR027278">
    <property type="entry name" value="ACCD_DCysDesulf"/>
</dbReference>
<dbReference type="InterPro" id="IPR001926">
    <property type="entry name" value="TrpB-like_PALP"/>
</dbReference>
<evidence type="ECO:0000256" key="5">
    <source>
        <dbReference type="PIRSR" id="PIRSR006278-2"/>
    </source>
</evidence>
<name>A0A2T4Z9Z6_9BACL</name>
<proteinExistence type="inferred from homology"/>
<evidence type="ECO:0000313" key="7">
    <source>
        <dbReference type="EMBL" id="PTM58712.1"/>
    </source>
</evidence>
<dbReference type="GO" id="GO:1901605">
    <property type="term" value="P:alpha-amino acid metabolic process"/>
    <property type="evidence" value="ECO:0007669"/>
    <property type="project" value="UniProtKB-ARBA"/>
</dbReference>
<dbReference type="AlphaFoldDB" id="A0A2T4Z9Z6"/>
<evidence type="ECO:0000313" key="8">
    <source>
        <dbReference type="Proteomes" id="UP000241639"/>
    </source>
</evidence>
<keyword evidence="8" id="KW-1185">Reference proteome</keyword>
<feature type="active site" description="Nucleophile" evidence="4">
    <location>
        <position position="77"/>
    </location>
</feature>
<dbReference type="SUPFAM" id="SSF53686">
    <property type="entry name" value="Tryptophan synthase beta subunit-like PLP-dependent enzymes"/>
    <property type="match status" value="1"/>
</dbReference>
<gene>
    <name evidence="7" type="ORF">C8J48_1300</name>
</gene>
<dbReference type="Pfam" id="PF00291">
    <property type="entry name" value="PALP"/>
    <property type="match status" value="1"/>
</dbReference>
<evidence type="ECO:0000256" key="3">
    <source>
        <dbReference type="ARBA" id="ARBA00022898"/>
    </source>
</evidence>
<dbReference type="Proteomes" id="UP000241639">
    <property type="component" value="Unassembled WGS sequence"/>
</dbReference>
<dbReference type="GO" id="GO:0019148">
    <property type="term" value="F:D-cysteine desulfhydrase activity"/>
    <property type="evidence" value="ECO:0007669"/>
    <property type="project" value="TreeGrafter"/>
</dbReference>
<evidence type="ECO:0000256" key="4">
    <source>
        <dbReference type="PIRSR" id="PIRSR006278-1"/>
    </source>
</evidence>